<feature type="transmembrane region" description="Helical" evidence="8">
    <location>
        <begin position="36"/>
        <end position="54"/>
    </location>
</feature>
<feature type="domain" description="YetF C-terminal" evidence="9">
    <location>
        <begin position="83"/>
        <end position="260"/>
    </location>
</feature>
<name>E0IDX9_9BACL</name>
<protein>
    <recommendedName>
        <fullName evidence="9">YetF C-terminal domain-containing protein</fullName>
    </recommendedName>
</protein>
<evidence type="ECO:0000313" key="10">
    <source>
        <dbReference type="EMBL" id="EFM09333.1"/>
    </source>
</evidence>
<evidence type="ECO:0000256" key="1">
    <source>
        <dbReference type="ARBA" id="ARBA00004651"/>
    </source>
</evidence>
<dbReference type="PANTHER" id="PTHR34582">
    <property type="entry name" value="UPF0702 TRANSMEMBRANE PROTEIN YCAP"/>
    <property type="match status" value="1"/>
</dbReference>
<keyword evidence="6 8" id="KW-0472">Membrane</keyword>
<dbReference type="InterPro" id="IPR023090">
    <property type="entry name" value="UPF0702_alpha/beta_dom_sf"/>
</dbReference>
<dbReference type="Gene3D" id="3.30.240.20">
    <property type="entry name" value="bsu07140 like domains"/>
    <property type="match status" value="2"/>
</dbReference>
<feature type="transmembrane region" description="Helical" evidence="8">
    <location>
        <begin position="6"/>
        <end position="24"/>
    </location>
</feature>
<comment type="similarity">
    <text evidence="2">Belongs to the UPF0702 family.</text>
</comment>
<evidence type="ECO:0000259" key="9">
    <source>
        <dbReference type="Pfam" id="PF04239"/>
    </source>
</evidence>
<dbReference type="Pfam" id="PF04239">
    <property type="entry name" value="DUF421"/>
    <property type="match status" value="1"/>
</dbReference>
<dbReference type="InterPro" id="IPR007353">
    <property type="entry name" value="DUF421"/>
</dbReference>
<feature type="transmembrane region" description="Helical" evidence="8">
    <location>
        <begin position="60"/>
        <end position="82"/>
    </location>
</feature>
<evidence type="ECO:0000256" key="3">
    <source>
        <dbReference type="ARBA" id="ARBA00022475"/>
    </source>
</evidence>
<proteinExistence type="inferred from homology"/>
<dbReference type="eggNOG" id="COG2323">
    <property type="taxonomic scope" value="Bacteria"/>
</dbReference>
<gene>
    <name evidence="10" type="ORF">PaecuDRAFT_3870</name>
</gene>
<evidence type="ECO:0000256" key="8">
    <source>
        <dbReference type="SAM" id="Phobius"/>
    </source>
</evidence>
<keyword evidence="5 8" id="KW-1133">Transmembrane helix</keyword>
<dbReference type="EMBL" id="AEDD01000011">
    <property type="protein sequence ID" value="EFM09333.1"/>
    <property type="molecule type" value="Genomic_DNA"/>
</dbReference>
<accession>E0IDX9</accession>
<comment type="subcellular location">
    <subcellularLocation>
        <location evidence="1">Cell membrane</location>
        <topology evidence="1">Multi-pass membrane protein</topology>
    </subcellularLocation>
</comment>
<feature type="region of interest" description="Disordered" evidence="7">
    <location>
        <begin position="151"/>
        <end position="201"/>
    </location>
</feature>
<evidence type="ECO:0000256" key="7">
    <source>
        <dbReference type="SAM" id="MobiDB-lite"/>
    </source>
</evidence>
<feature type="compositionally biased region" description="Basic and acidic residues" evidence="7">
    <location>
        <begin position="151"/>
        <end position="175"/>
    </location>
</feature>
<reference evidence="10 11" key="1">
    <citation type="submission" date="2010-07" db="EMBL/GenBank/DDBJ databases">
        <title>The draft genome of Paenibacillus curdlanolyticus YK9.</title>
        <authorList>
            <consortium name="US DOE Joint Genome Institute (JGI-PGF)"/>
            <person name="Lucas S."/>
            <person name="Copeland A."/>
            <person name="Lapidus A."/>
            <person name="Cheng J.-F."/>
            <person name="Bruce D."/>
            <person name="Goodwin L."/>
            <person name="Pitluck S."/>
            <person name="Land M.L."/>
            <person name="Hauser L."/>
            <person name="Chang Y.-J."/>
            <person name="Jeffries C."/>
            <person name="Anderson I.J."/>
            <person name="Johnson E."/>
            <person name="Loganathan U."/>
            <person name="Mulhopadhyay B."/>
            <person name="Kyrpides N."/>
            <person name="Woyke T.J."/>
        </authorList>
    </citation>
    <scope>NUCLEOTIDE SEQUENCE [LARGE SCALE GENOMIC DNA]</scope>
    <source>
        <strain evidence="10 11">YK9</strain>
    </source>
</reference>
<keyword evidence="4 8" id="KW-0812">Transmembrane</keyword>
<dbReference type="STRING" id="717606.PaecuDRAFT_3870"/>
<keyword evidence="11" id="KW-1185">Reference proteome</keyword>
<keyword evidence="3" id="KW-1003">Cell membrane</keyword>
<organism evidence="10 11">
    <name type="scientific">Paenibacillus curdlanolyticus YK9</name>
    <dbReference type="NCBI Taxonomy" id="717606"/>
    <lineage>
        <taxon>Bacteria</taxon>
        <taxon>Bacillati</taxon>
        <taxon>Bacillota</taxon>
        <taxon>Bacilli</taxon>
        <taxon>Bacillales</taxon>
        <taxon>Paenibacillaceae</taxon>
        <taxon>Paenibacillus</taxon>
    </lineage>
</organism>
<dbReference type="AlphaFoldDB" id="E0IDX9"/>
<dbReference type="GO" id="GO:0005886">
    <property type="term" value="C:plasma membrane"/>
    <property type="evidence" value="ECO:0007669"/>
    <property type="project" value="UniProtKB-SubCell"/>
</dbReference>
<evidence type="ECO:0000256" key="6">
    <source>
        <dbReference type="ARBA" id="ARBA00023136"/>
    </source>
</evidence>
<evidence type="ECO:0000256" key="5">
    <source>
        <dbReference type="ARBA" id="ARBA00022989"/>
    </source>
</evidence>
<dbReference type="Proteomes" id="UP000005387">
    <property type="component" value="Unassembled WGS sequence"/>
</dbReference>
<evidence type="ECO:0000313" key="11">
    <source>
        <dbReference type="Proteomes" id="UP000005387"/>
    </source>
</evidence>
<dbReference type="RefSeq" id="WP_006039856.1">
    <property type="nucleotide sequence ID" value="NZ_AEDD01000011.1"/>
</dbReference>
<evidence type="ECO:0000256" key="4">
    <source>
        <dbReference type="ARBA" id="ARBA00022692"/>
    </source>
</evidence>
<dbReference type="PANTHER" id="PTHR34582:SF6">
    <property type="entry name" value="UPF0702 TRANSMEMBRANE PROTEIN YCAP"/>
    <property type="match status" value="1"/>
</dbReference>
<sequence>METGELGSLLIRTILIYFVVFLVMRLMGKREIGKMSVLDLVISFMIAEIAVIVIEDTSRSMWHGVVPMVLLMLIQIMISFVAMKNRKIRLLFDGKPSIIVENGKINRGVMTKGRYNLDDLMLQLRENGVSTVGDVEFAILETSGKLSVIKREREDSGMERGYRSSTAHEDTDKGEAGQQAAEQKERNHVSALNPAASSTSGSSLFPNRYRFEMLPVPLIMDGKVQDENLEKLEKTRFWLKNELQQRGVSDFKEVFLCTVDHRGKWYVDKSRTRK</sequence>
<evidence type="ECO:0000256" key="2">
    <source>
        <dbReference type="ARBA" id="ARBA00006448"/>
    </source>
</evidence>